<evidence type="ECO:0000256" key="6">
    <source>
        <dbReference type="SAM" id="MobiDB-lite"/>
    </source>
</evidence>
<gene>
    <name evidence="9" type="ORF">Daus18300_013752</name>
</gene>
<keyword evidence="10" id="KW-1185">Reference proteome</keyword>
<comment type="caution">
    <text evidence="9">The sequence shown here is derived from an EMBL/GenBank/DDBJ whole genome shotgun (WGS) entry which is preliminary data.</text>
</comment>
<organism evidence="9 10">
    <name type="scientific">Diaporthe australafricana</name>
    <dbReference type="NCBI Taxonomy" id="127596"/>
    <lineage>
        <taxon>Eukaryota</taxon>
        <taxon>Fungi</taxon>
        <taxon>Dikarya</taxon>
        <taxon>Ascomycota</taxon>
        <taxon>Pezizomycotina</taxon>
        <taxon>Sordariomycetes</taxon>
        <taxon>Sordariomycetidae</taxon>
        <taxon>Diaporthales</taxon>
        <taxon>Diaporthaceae</taxon>
        <taxon>Diaporthe</taxon>
    </lineage>
</organism>
<feature type="transmembrane region" description="Helical" evidence="7">
    <location>
        <begin position="75"/>
        <end position="99"/>
    </location>
</feature>
<dbReference type="PANTHER" id="PTHR33048:SF134">
    <property type="entry name" value="INTEGRAL MEMBRANE PROTEIN"/>
    <property type="match status" value="1"/>
</dbReference>
<reference evidence="9 10" key="1">
    <citation type="journal article" date="2024" name="IMA Fungus">
        <title>IMA Genome - F19 : A genome assembly and annotation guide to empower mycologists, including annotated draft genome sequences of Ceratocystis pirilliformis, Diaporthe australafricana, Fusarium ophioides, Paecilomyces lecythidis, and Sporothrix stenoceras.</title>
        <authorList>
            <person name="Aylward J."/>
            <person name="Wilson A.M."/>
            <person name="Visagie C.M."/>
            <person name="Spraker J."/>
            <person name="Barnes I."/>
            <person name="Buitendag C."/>
            <person name="Ceriani C."/>
            <person name="Del Mar Angel L."/>
            <person name="du Plessis D."/>
            <person name="Fuchs T."/>
            <person name="Gasser K."/>
            <person name="Kramer D."/>
            <person name="Li W."/>
            <person name="Munsamy K."/>
            <person name="Piso A."/>
            <person name="Price J.L."/>
            <person name="Sonnekus B."/>
            <person name="Thomas C."/>
            <person name="van der Nest A."/>
            <person name="van Dijk A."/>
            <person name="van Heerden A."/>
            <person name="van Vuuren N."/>
            <person name="Yilmaz N."/>
            <person name="Duong T.A."/>
            <person name="van der Merwe N.A."/>
            <person name="Wingfield M.J."/>
            <person name="Wingfield B.D."/>
        </authorList>
    </citation>
    <scope>NUCLEOTIDE SEQUENCE [LARGE SCALE GENOMIC DNA]</scope>
    <source>
        <strain evidence="9 10">CMW 18300</strain>
    </source>
</reference>
<evidence type="ECO:0000256" key="5">
    <source>
        <dbReference type="ARBA" id="ARBA00038359"/>
    </source>
</evidence>
<evidence type="ECO:0000259" key="8">
    <source>
        <dbReference type="Pfam" id="PF20684"/>
    </source>
</evidence>
<keyword evidence="2 7" id="KW-0812">Transmembrane</keyword>
<evidence type="ECO:0000256" key="3">
    <source>
        <dbReference type="ARBA" id="ARBA00022989"/>
    </source>
</evidence>
<comment type="subcellular location">
    <subcellularLocation>
        <location evidence="1">Membrane</location>
        <topology evidence="1">Multi-pass membrane protein</topology>
    </subcellularLocation>
</comment>
<proteinExistence type="inferred from homology"/>
<evidence type="ECO:0000313" key="9">
    <source>
        <dbReference type="EMBL" id="KAL1847992.1"/>
    </source>
</evidence>
<evidence type="ECO:0000313" key="10">
    <source>
        <dbReference type="Proteomes" id="UP001583177"/>
    </source>
</evidence>
<dbReference type="InterPro" id="IPR052337">
    <property type="entry name" value="SAT4-like"/>
</dbReference>
<name>A0ABR3VXV2_9PEZI</name>
<dbReference type="EMBL" id="JAWRVE010000228">
    <property type="protein sequence ID" value="KAL1847992.1"/>
    <property type="molecule type" value="Genomic_DNA"/>
</dbReference>
<evidence type="ECO:0000256" key="4">
    <source>
        <dbReference type="ARBA" id="ARBA00023136"/>
    </source>
</evidence>
<keyword evidence="4 7" id="KW-0472">Membrane</keyword>
<accession>A0ABR3VXV2</accession>
<feature type="transmembrane region" description="Helical" evidence="7">
    <location>
        <begin position="31"/>
        <end position="55"/>
    </location>
</feature>
<keyword evidence="3 7" id="KW-1133">Transmembrane helix</keyword>
<feature type="compositionally biased region" description="Basic and acidic residues" evidence="6">
    <location>
        <begin position="134"/>
        <end position="143"/>
    </location>
</feature>
<dbReference type="Pfam" id="PF20684">
    <property type="entry name" value="Fung_rhodopsin"/>
    <property type="match status" value="1"/>
</dbReference>
<evidence type="ECO:0000256" key="2">
    <source>
        <dbReference type="ARBA" id="ARBA00022692"/>
    </source>
</evidence>
<protein>
    <recommendedName>
        <fullName evidence="8">Rhodopsin domain-containing protein</fullName>
    </recommendedName>
</protein>
<comment type="similarity">
    <text evidence="5">Belongs to the SAT4 family.</text>
</comment>
<feature type="region of interest" description="Disordered" evidence="6">
    <location>
        <begin position="129"/>
        <end position="149"/>
    </location>
</feature>
<dbReference type="PANTHER" id="PTHR33048">
    <property type="entry name" value="PTH11-LIKE INTEGRAL MEMBRANE PROTEIN (AFU_ORTHOLOGUE AFUA_5G11245)"/>
    <property type="match status" value="1"/>
</dbReference>
<dbReference type="InterPro" id="IPR049326">
    <property type="entry name" value="Rhodopsin_dom_fungi"/>
</dbReference>
<sequence>MLQVQEVVVLLTPEQIGKLNMGRKRKIQASLIFLFSAFAVVAGLLRMIIMLQIRVEDTVHPTTRILGTDLMTVDQVGVISILLFWTYIEIGVGFVVASLPPSARYLDKFSIQPLLAGLRSLTSLRTMLSSRRSRTSDEERRAPSEISQESWERLKHMRDEYQMTNMSAGEAA</sequence>
<dbReference type="Proteomes" id="UP001583177">
    <property type="component" value="Unassembled WGS sequence"/>
</dbReference>
<evidence type="ECO:0000256" key="7">
    <source>
        <dbReference type="SAM" id="Phobius"/>
    </source>
</evidence>
<feature type="domain" description="Rhodopsin" evidence="8">
    <location>
        <begin position="7"/>
        <end position="106"/>
    </location>
</feature>
<evidence type="ECO:0000256" key="1">
    <source>
        <dbReference type="ARBA" id="ARBA00004141"/>
    </source>
</evidence>